<name>A0ABS3A4H7_9VIBR</name>
<keyword evidence="3" id="KW-1185">Reference proteome</keyword>
<reference evidence="2 3" key="1">
    <citation type="submission" date="2021-02" db="EMBL/GenBank/DDBJ databases">
        <title>Draft Genome Sequences of 5 Vibrio neptunius Strains Isolated From of Bivalve Hatcheries.</title>
        <authorList>
            <person name="Galvis F."/>
            <person name="Barja J.L."/>
            <person name="Lemos M.L."/>
            <person name="Balado M."/>
        </authorList>
    </citation>
    <scope>NUCLEOTIDE SEQUENCE [LARGE SCALE GENOMIC DNA]</scope>
    <source>
        <strain evidence="2 3">PP-145.98</strain>
    </source>
</reference>
<dbReference type="EMBL" id="JAFHLB010000019">
    <property type="protein sequence ID" value="MBN3578915.1"/>
    <property type="molecule type" value="Genomic_DNA"/>
</dbReference>
<sequence length="159" mass="16525">MQGLNRMTLTVLASLCFTGCGGGGGGEAGSSGGGASTTTPTVTATSTPIENTADIVASRDFSFDVGQVITLSVDYSGSSDGAVHLYSQAAFTSNSGEVIADPTSRITTIYPSRTPTVTLEVNSNWQQIYAHWVPMASNETELSQVVTLDQASHSYQVSF</sequence>
<evidence type="ECO:0000256" key="1">
    <source>
        <dbReference type="SAM" id="MobiDB-lite"/>
    </source>
</evidence>
<gene>
    <name evidence="2" type="ORF">JYA62_14690</name>
</gene>
<dbReference type="Proteomes" id="UP000779070">
    <property type="component" value="Unassembled WGS sequence"/>
</dbReference>
<evidence type="ECO:0000313" key="3">
    <source>
        <dbReference type="Proteomes" id="UP000779070"/>
    </source>
</evidence>
<protein>
    <recommendedName>
        <fullName evidence="4">Lipoprotein</fullName>
    </recommendedName>
</protein>
<accession>A0ABS3A4H7</accession>
<feature type="compositionally biased region" description="Low complexity" evidence="1">
    <location>
        <begin position="36"/>
        <end position="46"/>
    </location>
</feature>
<feature type="region of interest" description="Disordered" evidence="1">
    <location>
        <begin position="27"/>
        <end position="46"/>
    </location>
</feature>
<evidence type="ECO:0008006" key="4">
    <source>
        <dbReference type="Google" id="ProtNLM"/>
    </source>
</evidence>
<organism evidence="2 3">
    <name type="scientific">Vibrio neptunius</name>
    <dbReference type="NCBI Taxonomy" id="170651"/>
    <lineage>
        <taxon>Bacteria</taxon>
        <taxon>Pseudomonadati</taxon>
        <taxon>Pseudomonadota</taxon>
        <taxon>Gammaproteobacteria</taxon>
        <taxon>Vibrionales</taxon>
        <taxon>Vibrionaceae</taxon>
        <taxon>Vibrio</taxon>
    </lineage>
</organism>
<evidence type="ECO:0000313" key="2">
    <source>
        <dbReference type="EMBL" id="MBN3578915.1"/>
    </source>
</evidence>
<comment type="caution">
    <text evidence="2">The sequence shown here is derived from an EMBL/GenBank/DDBJ whole genome shotgun (WGS) entry which is preliminary data.</text>
</comment>
<dbReference type="RefSeq" id="WP_206371000.1">
    <property type="nucleotide sequence ID" value="NZ_CAWPTM010000089.1"/>
</dbReference>
<proteinExistence type="predicted"/>